<dbReference type="AlphaFoldDB" id="A0A6P8IBG8"/>
<organism evidence="2 3">
    <name type="scientific">Actinia tenebrosa</name>
    <name type="common">Australian red waratah sea anemone</name>
    <dbReference type="NCBI Taxonomy" id="6105"/>
    <lineage>
        <taxon>Eukaryota</taxon>
        <taxon>Metazoa</taxon>
        <taxon>Cnidaria</taxon>
        <taxon>Anthozoa</taxon>
        <taxon>Hexacorallia</taxon>
        <taxon>Actiniaria</taxon>
        <taxon>Actiniidae</taxon>
        <taxon>Actinia</taxon>
    </lineage>
</organism>
<dbReference type="OrthoDB" id="5965964at2759"/>
<feature type="region of interest" description="Disordered" evidence="1">
    <location>
        <begin position="162"/>
        <end position="208"/>
    </location>
</feature>
<accession>A0A6P8IBG8</accession>
<dbReference type="Proteomes" id="UP000515163">
    <property type="component" value="Unplaced"/>
</dbReference>
<dbReference type="KEGG" id="aten:116298482"/>
<dbReference type="RefSeq" id="XP_031562827.1">
    <property type="nucleotide sequence ID" value="XM_031706967.1"/>
</dbReference>
<feature type="region of interest" description="Disordered" evidence="1">
    <location>
        <begin position="76"/>
        <end position="109"/>
    </location>
</feature>
<gene>
    <name evidence="3" type="primary">LOC116298482</name>
</gene>
<evidence type="ECO:0000256" key="1">
    <source>
        <dbReference type="SAM" id="MobiDB-lite"/>
    </source>
</evidence>
<evidence type="ECO:0000313" key="2">
    <source>
        <dbReference type="Proteomes" id="UP000515163"/>
    </source>
</evidence>
<protein>
    <submittedName>
        <fullName evidence="3">Uncharacterized protein LOC116298482</fullName>
    </submittedName>
</protein>
<sequence>MCSNDFRQQIKKMAKADPENLSLNLEESQDSDHNLVIFNQVKDELYHSYGGEGKCPWTVLQMKVALKTYMRSLRASAKRKAKGNNQEHVRSCRRQNRKKEKLGRRLKSLDSKKWSNEKKAKIASCLHPDYISSEESEVEEEEPFKTVAYIVKPLNWESQELKKAKKSLDKHHKDSLPDLVKRRVIPRRNGHPSRRQKPNDCPDWACLQ</sequence>
<feature type="compositionally biased region" description="Basic residues" evidence="1">
    <location>
        <begin position="182"/>
        <end position="196"/>
    </location>
</feature>
<dbReference type="GeneID" id="116298482"/>
<keyword evidence="2" id="KW-1185">Reference proteome</keyword>
<feature type="compositionally biased region" description="Basic and acidic residues" evidence="1">
    <location>
        <begin position="171"/>
        <end position="181"/>
    </location>
</feature>
<evidence type="ECO:0000313" key="3">
    <source>
        <dbReference type="RefSeq" id="XP_031562827.1"/>
    </source>
</evidence>
<name>A0A6P8IBG8_ACTTE</name>
<reference evidence="3" key="1">
    <citation type="submission" date="2025-08" db="UniProtKB">
        <authorList>
            <consortium name="RefSeq"/>
        </authorList>
    </citation>
    <scope>IDENTIFICATION</scope>
    <source>
        <tissue evidence="3">Tentacle</tissue>
    </source>
</reference>
<dbReference type="InParanoid" id="A0A6P8IBG8"/>
<feature type="compositionally biased region" description="Basic residues" evidence="1">
    <location>
        <begin position="91"/>
        <end position="106"/>
    </location>
</feature>
<proteinExistence type="predicted"/>